<dbReference type="InterPro" id="IPR023214">
    <property type="entry name" value="HAD_sf"/>
</dbReference>
<sequence>MISTPSGVRRPSGEDAARCAGCRGVVGCSSTGTGIGISAGRAGRRHPAAPRPRRSRGQGAVGGTSGRQGGLLMSLAAREVGLLIECDGVLVDLNTDGHRVAFNRAFKDLGLECADWSPQVYHDLRRGGDGTAEGMVAAFFNKIGWPMAVATTERKEFVTSVLKYKKKNLRKLLEEDKVPLRPGCLEFIDAALESGAKLGIISCTLSDVEDDVMGWLARQIGGERTRKLRVFPQQPGKELPGMDADSGFDELHKGLQDSMAEVKRREAEAFVSTVASIESDSLSIRIDPALVAGPTPGVTTPWLAAVVAAMGCSLKDCAVVVASNGTAQTASAAGAVSLAVPAGLSRRGSFPDAAAVFDGFGAGGGLTWNRVAALLDDRASG</sequence>
<feature type="region of interest" description="Disordered" evidence="1">
    <location>
        <begin position="37"/>
        <end position="67"/>
    </location>
</feature>
<name>A0A8S1IS18_9CHLO</name>
<evidence type="ECO:0000313" key="2">
    <source>
        <dbReference type="EMBL" id="CAD7696733.1"/>
    </source>
</evidence>
<dbReference type="Proteomes" id="UP000708148">
    <property type="component" value="Unassembled WGS sequence"/>
</dbReference>
<dbReference type="GO" id="GO:0016787">
    <property type="term" value="F:hydrolase activity"/>
    <property type="evidence" value="ECO:0007669"/>
    <property type="project" value="InterPro"/>
</dbReference>
<dbReference type="PANTHER" id="PTHR42896:SF2">
    <property type="entry name" value="CBBY-LIKE PROTEIN"/>
    <property type="match status" value="1"/>
</dbReference>
<organism evidence="2 3">
    <name type="scientific">Ostreobium quekettii</name>
    <dbReference type="NCBI Taxonomy" id="121088"/>
    <lineage>
        <taxon>Eukaryota</taxon>
        <taxon>Viridiplantae</taxon>
        <taxon>Chlorophyta</taxon>
        <taxon>core chlorophytes</taxon>
        <taxon>Ulvophyceae</taxon>
        <taxon>TCBD clade</taxon>
        <taxon>Bryopsidales</taxon>
        <taxon>Ostreobineae</taxon>
        <taxon>Ostreobiaceae</taxon>
        <taxon>Ostreobium</taxon>
    </lineage>
</organism>
<dbReference type="Gene3D" id="1.10.150.240">
    <property type="entry name" value="Putative phosphatase, domain 2"/>
    <property type="match status" value="1"/>
</dbReference>
<dbReference type="PANTHER" id="PTHR42896">
    <property type="entry name" value="XYLULOSE-1,5-BISPHOSPHATE (XUBP) PHOSPHATASE"/>
    <property type="match status" value="1"/>
</dbReference>
<evidence type="ECO:0000256" key="1">
    <source>
        <dbReference type="SAM" id="MobiDB-lite"/>
    </source>
</evidence>
<dbReference type="EMBL" id="CAJHUC010000534">
    <property type="protein sequence ID" value="CAD7696733.1"/>
    <property type="molecule type" value="Genomic_DNA"/>
</dbReference>
<reference evidence="2" key="1">
    <citation type="submission" date="2020-12" db="EMBL/GenBank/DDBJ databases">
        <authorList>
            <person name="Iha C."/>
        </authorList>
    </citation>
    <scope>NUCLEOTIDE SEQUENCE</scope>
</reference>
<evidence type="ECO:0008006" key="4">
    <source>
        <dbReference type="Google" id="ProtNLM"/>
    </source>
</evidence>
<accession>A0A8S1IS18</accession>
<evidence type="ECO:0000313" key="3">
    <source>
        <dbReference type="Proteomes" id="UP000708148"/>
    </source>
</evidence>
<protein>
    <recommendedName>
        <fullName evidence="4">HAD-like domain-containing protein</fullName>
    </recommendedName>
</protein>
<comment type="caution">
    <text evidence="2">The sequence shown here is derived from an EMBL/GenBank/DDBJ whole genome shotgun (WGS) entry which is preliminary data.</text>
</comment>
<feature type="compositionally biased region" description="Basic residues" evidence="1">
    <location>
        <begin position="42"/>
        <end position="56"/>
    </location>
</feature>
<dbReference type="InterPro" id="IPR023198">
    <property type="entry name" value="PGP-like_dom2"/>
</dbReference>
<gene>
    <name evidence="2" type="ORF">OSTQU699_LOCUS2094</name>
</gene>
<dbReference type="SUPFAM" id="SSF56784">
    <property type="entry name" value="HAD-like"/>
    <property type="match status" value="1"/>
</dbReference>
<keyword evidence="3" id="KW-1185">Reference proteome</keyword>
<dbReference type="Gene3D" id="3.40.50.1000">
    <property type="entry name" value="HAD superfamily/HAD-like"/>
    <property type="match status" value="1"/>
</dbReference>
<proteinExistence type="predicted"/>
<dbReference type="InterPro" id="IPR044999">
    <property type="entry name" value="CbbY-like"/>
</dbReference>
<dbReference type="AlphaFoldDB" id="A0A8S1IS18"/>
<dbReference type="OrthoDB" id="545219at2759"/>
<dbReference type="InterPro" id="IPR036412">
    <property type="entry name" value="HAD-like_sf"/>
</dbReference>